<sequence length="150" mass="16554">MKINTILVPTDFSELSNEAVDYAFSMAKRIGAKMVFMHTLEWPDHPDEMTPMADEGYAFMKDRGNAMLHDLVEQAEKEGLEASALLADGVPFVEIIQGARKHNADLIIMGTHGRTGFSHVMMGSQAEKVVRQAPCPVLTIKSPQHVFTPA</sequence>
<dbReference type="PANTHER" id="PTHR46268:SF22">
    <property type="entry name" value="SENSOR PROTEIN KDPD-RELATED"/>
    <property type="match status" value="1"/>
</dbReference>
<dbReference type="GO" id="GO:0005737">
    <property type="term" value="C:cytoplasm"/>
    <property type="evidence" value="ECO:0007669"/>
    <property type="project" value="UniProtKB-SubCell"/>
</dbReference>
<evidence type="ECO:0000256" key="1">
    <source>
        <dbReference type="ARBA" id="ARBA00008791"/>
    </source>
</evidence>
<keyword evidence="5" id="KW-1185">Reference proteome</keyword>
<dbReference type="InterPro" id="IPR014729">
    <property type="entry name" value="Rossmann-like_a/b/a_fold"/>
</dbReference>
<dbReference type="PRINTS" id="PR01438">
    <property type="entry name" value="UNVRSLSTRESS"/>
</dbReference>
<proteinExistence type="inferred from homology"/>
<dbReference type="SUPFAM" id="SSF52402">
    <property type="entry name" value="Adenine nucleotide alpha hydrolases-like"/>
    <property type="match status" value="1"/>
</dbReference>
<gene>
    <name evidence="4" type="ORF">MNODULE_08800</name>
</gene>
<dbReference type="Pfam" id="PF00582">
    <property type="entry name" value="Usp"/>
    <property type="match status" value="1"/>
</dbReference>
<dbReference type="PIRSF" id="PIRSF006276">
    <property type="entry name" value="UspA"/>
    <property type="match status" value="1"/>
</dbReference>
<evidence type="ECO:0000259" key="3">
    <source>
        <dbReference type="Pfam" id="PF00582"/>
    </source>
</evidence>
<dbReference type="EMBL" id="VTOW01000001">
    <property type="protein sequence ID" value="NKE70835.1"/>
    <property type="molecule type" value="Genomic_DNA"/>
</dbReference>
<feature type="domain" description="UspA" evidence="3">
    <location>
        <begin position="4"/>
        <end position="141"/>
    </location>
</feature>
<comment type="caution">
    <text evidence="4">The sequence shown here is derived from an EMBL/GenBank/DDBJ whole genome shotgun (WGS) entry which is preliminary data.</text>
</comment>
<comment type="similarity">
    <text evidence="1 2">Belongs to the universal stress protein A family.</text>
</comment>
<evidence type="ECO:0000313" key="5">
    <source>
        <dbReference type="Proteomes" id="UP000534783"/>
    </source>
</evidence>
<evidence type="ECO:0000313" key="4">
    <source>
        <dbReference type="EMBL" id="NKE70835.1"/>
    </source>
</evidence>
<dbReference type="CDD" id="cd00293">
    <property type="entry name" value="USP-like"/>
    <property type="match status" value="1"/>
</dbReference>
<name>A0A7X6DP82_9BACT</name>
<keyword evidence="2" id="KW-0963">Cytoplasm</keyword>
<dbReference type="InterPro" id="IPR006015">
    <property type="entry name" value="Universal_stress_UspA"/>
</dbReference>
<protein>
    <recommendedName>
        <fullName evidence="2">Universal stress protein</fullName>
    </recommendedName>
</protein>
<dbReference type="InterPro" id="IPR006016">
    <property type="entry name" value="UspA"/>
</dbReference>
<dbReference type="PANTHER" id="PTHR46268">
    <property type="entry name" value="STRESS RESPONSE PROTEIN NHAX"/>
    <property type="match status" value="1"/>
</dbReference>
<dbReference type="AlphaFoldDB" id="A0A7X6DP82"/>
<dbReference type="RefSeq" id="WP_168059067.1">
    <property type="nucleotide sequence ID" value="NZ_VTOW01000001.1"/>
</dbReference>
<comment type="subcellular location">
    <subcellularLocation>
        <location evidence="2">Cytoplasm</location>
    </subcellularLocation>
</comment>
<dbReference type="Gene3D" id="3.40.50.620">
    <property type="entry name" value="HUPs"/>
    <property type="match status" value="1"/>
</dbReference>
<reference evidence="4 5" key="1">
    <citation type="journal article" date="2020" name="Nature">
        <title>Bacterial chemolithoautotrophy via manganese oxidation.</title>
        <authorList>
            <person name="Yu H."/>
            <person name="Leadbetter J.R."/>
        </authorList>
    </citation>
    <scope>NUCLEOTIDE SEQUENCE [LARGE SCALE GENOMIC DNA]</scope>
    <source>
        <strain evidence="4 5">Mn-1</strain>
    </source>
</reference>
<dbReference type="Proteomes" id="UP000534783">
    <property type="component" value="Unassembled WGS sequence"/>
</dbReference>
<evidence type="ECO:0000256" key="2">
    <source>
        <dbReference type="PIRNR" id="PIRNR006276"/>
    </source>
</evidence>
<organism evidence="4 5">
    <name type="scientific">Candidatus Manganitrophus noduliformans</name>
    <dbReference type="NCBI Taxonomy" id="2606439"/>
    <lineage>
        <taxon>Bacteria</taxon>
        <taxon>Pseudomonadati</taxon>
        <taxon>Nitrospirota</taxon>
        <taxon>Nitrospiria</taxon>
        <taxon>Candidatus Troglogloeales</taxon>
        <taxon>Candidatus Manganitrophaceae</taxon>
        <taxon>Candidatus Manganitrophus</taxon>
    </lineage>
</organism>
<accession>A0A7X6DP82</accession>